<evidence type="ECO:0000256" key="3">
    <source>
        <dbReference type="ARBA" id="ARBA00022475"/>
    </source>
</evidence>
<feature type="domain" description="Anti-sigma K factor RskA C-terminal" evidence="11">
    <location>
        <begin position="100"/>
        <end position="241"/>
    </location>
</feature>
<sequence length="250" mass="25855">MNAELHTLTGAYALHALSDDEREEFERHLGDCEACTQEVRELTATAARLGLAVSVTPPPEMKAAALRRISTVRQEPPVAPAPARPVAARFRGRRMARFALAACMAVTAGSAGVAVWQHQSADDAQQQARAAQQQSEQLAGVLAAPDAKATTGQLAGGASGTLVVAHSKNQAVFVASSMPKPPSGKVYQLWFNDAGTMRSAGLMDPSQTTEAVLLSGPVDKASGMGITVEPSGGSPAPTSAPLALMNFATA</sequence>
<dbReference type="PANTHER" id="PTHR37461">
    <property type="entry name" value="ANTI-SIGMA-K FACTOR RSKA"/>
    <property type="match status" value="1"/>
</dbReference>
<keyword evidence="7" id="KW-0472">Membrane</keyword>
<feature type="domain" description="Anti-sigma-K factor RskA N-terminal" evidence="12">
    <location>
        <begin position="5"/>
        <end position="46"/>
    </location>
</feature>
<keyword evidence="3" id="KW-1003">Cell membrane</keyword>
<dbReference type="PANTHER" id="PTHR37461:SF1">
    <property type="entry name" value="ANTI-SIGMA-K FACTOR RSKA"/>
    <property type="match status" value="1"/>
</dbReference>
<keyword evidence="4" id="KW-0812">Transmembrane</keyword>
<accession>A0A939FEW0</accession>
<evidence type="ECO:0000256" key="1">
    <source>
        <dbReference type="ARBA" id="ARBA00004167"/>
    </source>
</evidence>
<dbReference type="Pfam" id="PF22618">
    <property type="entry name" value="RskA_N"/>
    <property type="match status" value="1"/>
</dbReference>
<dbReference type="Pfam" id="PF10099">
    <property type="entry name" value="RskA_C"/>
    <property type="match status" value="1"/>
</dbReference>
<dbReference type="Gene3D" id="1.10.10.1320">
    <property type="entry name" value="Anti-sigma factor, zinc-finger domain"/>
    <property type="match status" value="1"/>
</dbReference>
<dbReference type="InterPro" id="IPR018764">
    <property type="entry name" value="RskA_C"/>
</dbReference>
<evidence type="ECO:0000256" key="10">
    <source>
        <dbReference type="ARBA" id="ARBA00030803"/>
    </source>
</evidence>
<gene>
    <name evidence="13" type="ORF">J0695_37040</name>
</gene>
<organism evidence="13 14">
    <name type="scientific">Streptomyces beijiangensis</name>
    <dbReference type="NCBI Taxonomy" id="163361"/>
    <lineage>
        <taxon>Bacteria</taxon>
        <taxon>Bacillati</taxon>
        <taxon>Actinomycetota</taxon>
        <taxon>Actinomycetes</taxon>
        <taxon>Kitasatosporales</taxon>
        <taxon>Streptomycetaceae</taxon>
        <taxon>Streptomyces</taxon>
    </lineage>
</organism>
<keyword evidence="14" id="KW-1185">Reference proteome</keyword>
<protein>
    <recommendedName>
        <fullName evidence="10">Regulator of SigK</fullName>
    </recommendedName>
    <alternativeName>
        <fullName evidence="9">Sigma-K anti-sigma factor RskA</fullName>
    </alternativeName>
</protein>
<keyword evidence="8" id="KW-0804">Transcription</keyword>
<evidence type="ECO:0000256" key="5">
    <source>
        <dbReference type="ARBA" id="ARBA00022989"/>
    </source>
</evidence>
<evidence type="ECO:0000256" key="9">
    <source>
        <dbReference type="ARBA" id="ARBA00029829"/>
    </source>
</evidence>
<dbReference type="GO" id="GO:0006417">
    <property type="term" value="P:regulation of translation"/>
    <property type="evidence" value="ECO:0007669"/>
    <property type="project" value="TreeGrafter"/>
</dbReference>
<evidence type="ECO:0000259" key="12">
    <source>
        <dbReference type="Pfam" id="PF22618"/>
    </source>
</evidence>
<dbReference type="InterPro" id="IPR053877">
    <property type="entry name" value="RskA_N"/>
</dbReference>
<evidence type="ECO:0000256" key="4">
    <source>
        <dbReference type="ARBA" id="ARBA00022692"/>
    </source>
</evidence>
<dbReference type="EMBL" id="JAFLRJ010000577">
    <property type="protein sequence ID" value="MBO0517327.1"/>
    <property type="molecule type" value="Genomic_DNA"/>
</dbReference>
<evidence type="ECO:0000313" key="14">
    <source>
        <dbReference type="Proteomes" id="UP000664167"/>
    </source>
</evidence>
<evidence type="ECO:0000256" key="8">
    <source>
        <dbReference type="ARBA" id="ARBA00023163"/>
    </source>
</evidence>
<evidence type="ECO:0000256" key="2">
    <source>
        <dbReference type="ARBA" id="ARBA00004236"/>
    </source>
</evidence>
<dbReference type="RefSeq" id="WP_206969150.1">
    <property type="nucleotide sequence ID" value="NZ_BAAAJJ010000008.1"/>
</dbReference>
<evidence type="ECO:0000313" key="13">
    <source>
        <dbReference type="EMBL" id="MBO0517327.1"/>
    </source>
</evidence>
<dbReference type="AlphaFoldDB" id="A0A939FEW0"/>
<proteinExistence type="predicted"/>
<dbReference type="InterPro" id="IPR051474">
    <property type="entry name" value="Anti-sigma-K/W_factor"/>
</dbReference>
<dbReference type="Proteomes" id="UP000664167">
    <property type="component" value="Unassembled WGS sequence"/>
</dbReference>
<evidence type="ECO:0000259" key="11">
    <source>
        <dbReference type="Pfam" id="PF10099"/>
    </source>
</evidence>
<name>A0A939FEW0_9ACTN</name>
<evidence type="ECO:0000256" key="7">
    <source>
        <dbReference type="ARBA" id="ARBA00023136"/>
    </source>
</evidence>
<dbReference type="InterPro" id="IPR041916">
    <property type="entry name" value="Anti_sigma_zinc_sf"/>
</dbReference>
<comment type="subcellular location">
    <subcellularLocation>
        <location evidence="2">Cell membrane</location>
    </subcellularLocation>
    <subcellularLocation>
        <location evidence="1">Membrane</location>
        <topology evidence="1">Single-pass membrane protein</topology>
    </subcellularLocation>
</comment>
<reference evidence="13" key="1">
    <citation type="submission" date="2021-03" db="EMBL/GenBank/DDBJ databases">
        <title>Streptomyces poriferae sp. nov., a novel marine sponge-derived Actinobacteria species with anti-MRSA activity.</title>
        <authorList>
            <person name="Sandoval-Powers M."/>
            <person name="Kralova S."/>
            <person name="Nguyen G.-S."/>
            <person name="Fawwal D."/>
            <person name="Degnes K."/>
            <person name="Klinkenberg G."/>
            <person name="Sletta H."/>
            <person name="Wentzel A."/>
            <person name="Liles M.R."/>
        </authorList>
    </citation>
    <scope>NUCLEOTIDE SEQUENCE</scope>
    <source>
        <strain evidence="13">DSM 41794</strain>
    </source>
</reference>
<keyword evidence="5" id="KW-1133">Transmembrane helix</keyword>
<evidence type="ECO:0000256" key="6">
    <source>
        <dbReference type="ARBA" id="ARBA00023015"/>
    </source>
</evidence>
<dbReference type="GO" id="GO:0016989">
    <property type="term" value="F:sigma factor antagonist activity"/>
    <property type="evidence" value="ECO:0007669"/>
    <property type="project" value="TreeGrafter"/>
</dbReference>
<keyword evidence="6" id="KW-0805">Transcription regulation</keyword>
<dbReference type="GO" id="GO:0005886">
    <property type="term" value="C:plasma membrane"/>
    <property type="evidence" value="ECO:0007669"/>
    <property type="project" value="UniProtKB-SubCell"/>
</dbReference>
<comment type="caution">
    <text evidence="13">The sequence shown here is derived from an EMBL/GenBank/DDBJ whole genome shotgun (WGS) entry which is preliminary data.</text>
</comment>